<evidence type="ECO:0000313" key="1">
    <source>
        <dbReference type="EMBL" id="MBK1618442.1"/>
    </source>
</evidence>
<organism evidence="1 2">
    <name type="scientific">Lamprobacter modestohalophilus</name>
    <dbReference type="NCBI Taxonomy" id="1064514"/>
    <lineage>
        <taxon>Bacteria</taxon>
        <taxon>Pseudomonadati</taxon>
        <taxon>Pseudomonadota</taxon>
        <taxon>Gammaproteobacteria</taxon>
        <taxon>Chromatiales</taxon>
        <taxon>Chromatiaceae</taxon>
        <taxon>Lamprobacter</taxon>
    </lineage>
</organism>
<dbReference type="EMBL" id="NRRY01000010">
    <property type="protein sequence ID" value="MBK1618442.1"/>
    <property type="molecule type" value="Genomic_DNA"/>
</dbReference>
<dbReference type="RefSeq" id="WP_200241941.1">
    <property type="nucleotide sequence ID" value="NZ_NRRY01000010.1"/>
</dbReference>
<accession>A0A9X0W7V3</accession>
<gene>
    <name evidence="1" type="ORF">CKO42_08330</name>
</gene>
<dbReference type="AlphaFoldDB" id="A0A9X0W7V3"/>
<evidence type="ECO:0000313" key="2">
    <source>
        <dbReference type="Proteomes" id="UP001138768"/>
    </source>
</evidence>
<sequence>MPNYLYPGSADSWVGNHPAIKQLPKAIKTALTPKLARWSRQQSENARPIGTLPEGAPDWAAECLASGQTVDHFIASPTTREIVQRIGGFLDMLIAVRDDGADPQLSLLINRLLRRIGSGQAGVPEVLEKEREWMAQPAYREVLRDLGYLTDEELPATENGQWRELLDLNQAQRVGKVLDNCLANGYYDEDLQDREQSNVRLFTLQAYDNGKPLAVAAFRHGQLEDFEAAGADPDVRQRRARKAYKGDLIDLLKALDYAVSPDDGELVVRTGICGRDDLDRFQSAEAFGVRVWSDRADTLIVYPPGCGHVIPIDIAQGADSRYVLPRDEATEVDVGASEGCSLRRQIDLALLDQTQFDLLCRALSVLVRRGKLDLELWRFHEFSTGGAYWATRRQHAIKTMIGHLLAYKGCVWWVPDQGRRLAYVIYDRALEKGYDPLLREHIAGLVAARYTQPIRFWNALIKLRVPYPDMRRNAIGAPVLEPTIYRRKRIDASEGWSLRRRCTKRGYEVRSRPVDDHQRMVNTTEQWVCWHPQHGPVTGLLVRHVGPRKRRFDLQAPGQDPQALALLMQTLREAGLDNAFSSLHSDHDLSVLDRPIEKQLLRDDAQPVRPTTAIRGTGLSFRRNGPRVLVFDADERLVLALSTDKERRLRRAQMLSEPDRLRTEFPALMAHLGVELTDALQPIARQLGYRVTDGVLEVLPPLPEFDDPPVKLTGNEDRVDIDYTQALNGFDADDIDHPKVRISLQRSGALILLGAIEPDRDDDDVRQVRDALCQAANYLGAPLTAEIGRGFGLQRLPNGHYRLDDTDPPPPGWSLIGDGDQVWWQLADDLGRPAAWYRDGAIGFEPAHLERLLKAGNAIRAFLAWQDTRSADRTMAA</sequence>
<protein>
    <submittedName>
        <fullName evidence="1">Uncharacterized protein</fullName>
    </submittedName>
</protein>
<comment type="caution">
    <text evidence="1">The sequence shown here is derived from an EMBL/GenBank/DDBJ whole genome shotgun (WGS) entry which is preliminary data.</text>
</comment>
<dbReference type="Proteomes" id="UP001138768">
    <property type="component" value="Unassembled WGS sequence"/>
</dbReference>
<proteinExistence type="predicted"/>
<keyword evidence="2" id="KW-1185">Reference proteome</keyword>
<name>A0A9X0W7V3_9GAMM</name>
<reference evidence="1 2" key="1">
    <citation type="journal article" date="2020" name="Microorganisms">
        <title>Osmotic Adaptation and Compatible Solute Biosynthesis of Phototrophic Bacteria as Revealed from Genome Analyses.</title>
        <authorList>
            <person name="Imhoff J.F."/>
            <person name="Rahn T."/>
            <person name="Kunzel S."/>
            <person name="Keller A."/>
            <person name="Neulinger S.C."/>
        </authorList>
    </citation>
    <scope>NUCLEOTIDE SEQUENCE [LARGE SCALE GENOMIC DNA]</scope>
    <source>
        <strain evidence="1 2">DSM 25653</strain>
    </source>
</reference>